<keyword evidence="4" id="KW-0808">Transferase</keyword>
<dbReference type="InterPro" id="IPR050351">
    <property type="entry name" value="BphY/WalK/GraS-like"/>
</dbReference>
<evidence type="ECO:0000256" key="2">
    <source>
        <dbReference type="ARBA" id="ARBA00012438"/>
    </source>
</evidence>
<comment type="catalytic activity">
    <reaction evidence="1">
        <text>ATP + protein L-histidine = ADP + protein N-phospho-L-histidine.</text>
        <dbReference type="EC" id="2.7.13.3"/>
    </reaction>
</comment>
<dbReference type="PRINTS" id="PR00344">
    <property type="entry name" value="BCTRLSENSOR"/>
</dbReference>
<dbReference type="InterPro" id="IPR013655">
    <property type="entry name" value="PAS_fold_3"/>
</dbReference>
<keyword evidence="3" id="KW-0597">Phosphoprotein</keyword>
<dbReference type="InterPro" id="IPR003594">
    <property type="entry name" value="HATPase_dom"/>
</dbReference>
<dbReference type="SMART" id="SM00387">
    <property type="entry name" value="HATPase_c"/>
    <property type="match status" value="1"/>
</dbReference>
<dbReference type="SMART" id="SM00388">
    <property type="entry name" value="HisKA"/>
    <property type="match status" value="1"/>
</dbReference>
<feature type="domain" description="PAS" evidence="9">
    <location>
        <begin position="149"/>
        <end position="221"/>
    </location>
</feature>
<dbReference type="PANTHER" id="PTHR45453">
    <property type="entry name" value="PHOSPHATE REGULON SENSOR PROTEIN PHOR"/>
    <property type="match status" value="1"/>
</dbReference>
<dbReference type="SUPFAM" id="SSF47384">
    <property type="entry name" value="Homodimeric domain of signal transducing histidine kinase"/>
    <property type="match status" value="1"/>
</dbReference>
<dbReference type="SUPFAM" id="SSF55874">
    <property type="entry name" value="ATPase domain of HSP90 chaperone/DNA topoisomerase II/histidine kinase"/>
    <property type="match status" value="1"/>
</dbReference>
<evidence type="ECO:0000313" key="12">
    <source>
        <dbReference type="Proteomes" id="UP000321479"/>
    </source>
</evidence>
<evidence type="ECO:0000256" key="6">
    <source>
        <dbReference type="ARBA" id="ARBA00023012"/>
    </source>
</evidence>
<keyword evidence="12" id="KW-1185">Reference proteome</keyword>
<evidence type="ECO:0000313" key="11">
    <source>
        <dbReference type="EMBL" id="QEC63454.1"/>
    </source>
</evidence>
<dbReference type="InterPro" id="IPR005467">
    <property type="entry name" value="His_kinase_dom"/>
</dbReference>
<dbReference type="Pfam" id="PF08447">
    <property type="entry name" value="PAS_3"/>
    <property type="match status" value="1"/>
</dbReference>
<dbReference type="Pfam" id="PF02518">
    <property type="entry name" value="HATPase_c"/>
    <property type="match status" value="1"/>
</dbReference>
<dbReference type="SUPFAM" id="SSF55785">
    <property type="entry name" value="PYP-like sensor domain (PAS domain)"/>
    <property type="match status" value="2"/>
</dbReference>
<reference evidence="11 12" key="1">
    <citation type="journal article" date="2017" name="Curr. Microbiol.">
        <title>Mucilaginibacter ginsenosidivorans sp. nov., Isolated from Soil of Ginseng Field.</title>
        <authorList>
            <person name="Kim M.M."/>
            <person name="Siddiqi M.Z."/>
            <person name="Im W.T."/>
        </authorList>
    </citation>
    <scope>NUCLEOTIDE SEQUENCE [LARGE SCALE GENOMIC DNA]</scope>
    <source>
        <strain evidence="11 12">Gsoil 3017</strain>
    </source>
</reference>
<dbReference type="NCBIfam" id="TIGR00229">
    <property type="entry name" value="sensory_box"/>
    <property type="match status" value="1"/>
</dbReference>
<protein>
    <recommendedName>
        <fullName evidence="2">histidine kinase</fullName>
        <ecNumber evidence="2">2.7.13.3</ecNumber>
    </recommendedName>
</protein>
<dbReference type="InterPro" id="IPR000014">
    <property type="entry name" value="PAS"/>
</dbReference>
<keyword evidence="5" id="KW-0418">Kinase</keyword>
<evidence type="ECO:0000256" key="3">
    <source>
        <dbReference type="ARBA" id="ARBA00022553"/>
    </source>
</evidence>
<dbReference type="CDD" id="cd00082">
    <property type="entry name" value="HisKA"/>
    <property type="match status" value="1"/>
</dbReference>
<dbReference type="Pfam" id="PF00512">
    <property type="entry name" value="HisKA"/>
    <property type="match status" value="1"/>
</dbReference>
<dbReference type="CDD" id="cd00130">
    <property type="entry name" value="PAS"/>
    <property type="match status" value="2"/>
</dbReference>
<dbReference type="InterPro" id="IPR003661">
    <property type="entry name" value="HisK_dim/P_dom"/>
</dbReference>
<evidence type="ECO:0000259" key="9">
    <source>
        <dbReference type="PROSITE" id="PS50112"/>
    </source>
</evidence>
<dbReference type="OrthoDB" id="9813151at2"/>
<dbReference type="GO" id="GO:0000155">
    <property type="term" value="F:phosphorelay sensor kinase activity"/>
    <property type="evidence" value="ECO:0007669"/>
    <property type="project" value="InterPro"/>
</dbReference>
<accession>A0A5B8UWL5</accession>
<evidence type="ECO:0000256" key="7">
    <source>
        <dbReference type="ARBA" id="ARBA00023136"/>
    </source>
</evidence>
<dbReference type="Gene3D" id="3.30.450.20">
    <property type="entry name" value="PAS domain"/>
    <property type="match status" value="2"/>
</dbReference>
<dbReference type="GO" id="GO:0004721">
    <property type="term" value="F:phosphoprotein phosphatase activity"/>
    <property type="evidence" value="ECO:0007669"/>
    <property type="project" value="TreeGrafter"/>
</dbReference>
<dbReference type="PROSITE" id="PS50112">
    <property type="entry name" value="PAS"/>
    <property type="match status" value="1"/>
</dbReference>
<evidence type="ECO:0000259" key="10">
    <source>
        <dbReference type="PROSITE" id="PS50113"/>
    </source>
</evidence>
<dbReference type="PROSITE" id="PS50109">
    <property type="entry name" value="HIS_KIN"/>
    <property type="match status" value="1"/>
</dbReference>
<dbReference type="GO" id="GO:0005886">
    <property type="term" value="C:plasma membrane"/>
    <property type="evidence" value="ECO:0007669"/>
    <property type="project" value="TreeGrafter"/>
</dbReference>
<dbReference type="RefSeq" id="WP_147032030.1">
    <property type="nucleotide sequence ID" value="NZ_CP042436.1"/>
</dbReference>
<dbReference type="KEGG" id="mgin:FRZ54_12995"/>
<keyword evidence="6" id="KW-0902">Two-component regulatory system</keyword>
<dbReference type="PANTHER" id="PTHR45453:SF1">
    <property type="entry name" value="PHOSPHATE REGULON SENSOR PROTEIN PHOR"/>
    <property type="match status" value="1"/>
</dbReference>
<dbReference type="GO" id="GO:0016036">
    <property type="term" value="P:cellular response to phosphate starvation"/>
    <property type="evidence" value="ECO:0007669"/>
    <property type="project" value="TreeGrafter"/>
</dbReference>
<dbReference type="Gene3D" id="2.10.70.100">
    <property type="match status" value="1"/>
</dbReference>
<dbReference type="InterPro" id="IPR004358">
    <property type="entry name" value="Sig_transdc_His_kin-like_C"/>
</dbReference>
<dbReference type="SMART" id="SM00086">
    <property type="entry name" value="PAC"/>
    <property type="match status" value="1"/>
</dbReference>
<dbReference type="Pfam" id="PF08448">
    <property type="entry name" value="PAS_4"/>
    <property type="match status" value="1"/>
</dbReference>
<dbReference type="InterPro" id="IPR013656">
    <property type="entry name" value="PAS_4"/>
</dbReference>
<feature type="domain" description="PAC" evidence="10">
    <location>
        <begin position="223"/>
        <end position="275"/>
    </location>
</feature>
<dbReference type="EMBL" id="CP042436">
    <property type="protein sequence ID" value="QEC63454.1"/>
    <property type="molecule type" value="Genomic_DNA"/>
</dbReference>
<evidence type="ECO:0000256" key="5">
    <source>
        <dbReference type="ARBA" id="ARBA00022777"/>
    </source>
</evidence>
<dbReference type="EC" id="2.7.13.3" evidence="2"/>
<evidence type="ECO:0000259" key="8">
    <source>
        <dbReference type="PROSITE" id="PS50109"/>
    </source>
</evidence>
<evidence type="ECO:0000256" key="4">
    <source>
        <dbReference type="ARBA" id="ARBA00022679"/>
    </source>
</evidence>
<feature type="domain" description="Histidine kinase" evidence="8">
    <location>
        <begin position="279"/>
        <end position="495"/>
    </location>
</feature>
<keyword evidence="7" id="KW-0472">Membrane</keyword>
<dbReference type="InterPro" id="IPR036097">
    <property type="entry name" value="HisK_dim/P_sf"/>
</dbReference>
<dbReference type="FunFam" id="3.30.565.10:FF:000006">
    <property type="entry name" value="Sensor histidine kinase WalK"/>
    <property type="match status" value="1"/>
</dbReference>
<dbReference type="Gene3D" id="3.30.565.10">
    <property type="entry name" value="Histidine kinase-like ATPase, C-terminal domain"/>
    <property type="match status" value="1"/>
</dbReference>
<dbReference type="FunFam" id="1.10.287.130:FF:000001">
    <property type="entry name" value="Two-component sensor histidine kinase"/>
    <property type="match status" value="1"/>
</dbReference>
<dbReference type="Proteomes" id="UP000321479">
    <property type="component" value="Chromosome"/>
</dbReference>
<dbReference type="InterPro" id="IPR001610">
    <property type="entry name" value="PAC"/>
</dbReference>
<dbReference type="InterPro" id="IPR035965">
    <property type="entry name" value="PAS-like_dom_sf"/>
</dbReference>
<proteinExistence type="predicted"/>
<organism evidence="11 12">
    <name type="scientific">Mucilaginibacter ginsenosidivorans</name>
    <dbReference type="NCBI Taxonomy" id="398053"/>
    <lineage>
        <taxon>Bacteria</taxon>
        <taxon>Pseudomonadati</taxon>
        <taxon>Bacteroidota</taxon>
        <taxon>Sphingobacteriia</taxon>
        <taxon>Sphingobacteriales</taxon>
        <taxon>Sphingobacteriaceae</taxon>
        <taxon>Mucilaginibacter</taxon>
    </lineage>
</organism>
<dbReference type="PROSITE" id="PS50113">
    <property type="entry name" value="PAC"/>
    <property type="match status" value="1"/>
</dbReference>
<dbReference type="Gene3D" id="1.10.287.130">
    <property type="match status" value="1"/>
</dbReference>
<dbReference type="InterPro" id="IPR000700">
    <property type="entry name" value="PAS-assoc_C"/>
</dbReference>
<name>A0A5B8UWL5_9SPHI</name>
<dbReference type="AlphaFoldDB" id="A0A5B8UWL5"/>
<gene>
    <name evidence="11" type="ORF">FRZ54_12995</name>
</gene>
<dbReference type="InterPro" id="IPR036890">
    <property type="entry name" value="HATPase_C_sf"/>
</dbReference>
<sequence>MADTSTDNLNEGLFQLLFEKSPGSLLVKADAPRFTIAAVSDAYLQITSVQREDVVGKGFFEVFPDTGDDPNDENTARKVFTKVIETGLKIDVPVYRFDMKDPVTKISSEHYWSCSNIPINCSEGKVAYVLNTVVDITGEVKAKQAAIESENRLLMAADATGLAFWVLDIKTADFSFSPQMVTIFGHPPNTGVSLSFIRNQVHPDDMQNIVLTAYNRALVTGQYEYEVRIFWPDESMRWIRTKGMVLFNDKNQPERMLGTIVDITESKRDEERKNDFIAMASHELKTPLTSLKAYIQLLEVKLSASSDPFVITSLTKALNQVNKMGALVHSFLDLSKIEPGKLQLKKNVFDINKLAQDIIAESRVIAGTHSLKFSANGDIKIHADREKIGQVISNFISNAIKYSPKGSTVTLATEAIENHVRVSVADQGIGIKPRDQEKIFQRFYRVEDDDMKHVAGFGIGLYLSSEIIHRHKGQISVESEEGKGSIFSFTLPLEK</sequence>
<evidence type="ECO:0000256" key="1">
    <source>
        <dbReference type="ARBA" id="ARBA00000085"/>
    </source>
</evidence>